<dbReference type="AlphaFoldDB" id="A0A546Y028"/>
<protein>
    <recommendedName>
        <fullName evidence="1">Abortive infection protein-like C-terminal domain-containing protein</fullName>
    </recommendedName>
</protein>
<dbReference type="EMBL" id="SGOE01000003">
    <property type="protein sequence ID" value="TRB06350.1"/>
    <property type="molecule type" value="Genomic_DNA"/>
</dbReference>
<gene>
    <name evidence="2" type="ORF">EXN61_14335</name>
</gene>
<dbReference type="InterPro" id="IPR026001">
    <property type="entry name" value="Abi-like_C"/>
</dbReference>
<name>A0A546Y028_AGRTU</name>
<evidence type="ECO:0000313" key="2">
    <source>
        <dbReference type="EMBL" id="TRB06350.1"/>
    </source>
</evidence>
<reference evidence="2 3" key="1">
    <citation type="journal article" date="2019" name="Appl. Microbiol. Biotechnol.">
        <title>Differential efficiency of wild type rhizogenic strains for rol gene transformation of plants.</title>
        <authorList>
            <person name="Desmet S."/>
            <person name="De Keyser E."/>
            <person name="Van Vaerenbergh J."/>
            <person name="Baeyen S."/>
            <person name="Van Huylenbroeck J."/>
            <person name="Geelen D."/>
            <person name="Dhooghe E."/>
        </authorList>
    </citation>
    <scope>NUCLEOTIDE SEQUENCE [LARGE SCALE GENOMIC DNA]</scope>
    <source>
        <strain evidence="2 3">MAFF210266</strain>
    </source>
</reference>
<dbReference type="Proteomes" id="UP000317023">
    <property type="component" value="Unassembled WGS sequence"/>
</dbReference>
<dbReference type="RefSeq" id="WP_142857276.1">
    <property type="nucleotide sequence ID" value="NZ_SGOE01000003.1"/>
</dbReference>
<dbReference type="Pfam" id="PF14355">
    <property type="entry name" value="Abi_C"/>
    <property type="match status" value="1"/>
</dbReference>
<comment type="caution">
    <text evidence="2">The sequence shown here is derived from an EMBL/GenBank/DDBJ whole genome shotgun (WGS) entry which is preliminary data.</text>
</comment>
<organism evidence="2 3">
    <name type="scientific">Agrobacterium tumefaciens</name>
    <dbReference type="NCBI Taxonomy" id="358"/>
    <lineage>
        <taxon>Bacteria</taxon>
        <taxon>Pseudomonadati</taxon>
        <taxon>Pseudomonadota</taxon>
        <taxon>Alphaproteobacteria</taxon>
        <taxon>Hyphomicrobiales</taxon>
        <taxon>Rhizobiaceae</taxon>
        <taxon>Rhizobium/Agrobacterium group</taxon>
        <taxon>Agrobacterium</taxon>
        <taxon>Agrobacterium tumefaciens complex</taxon>
    </lineage>
</organism>
<evidence type="ECO:0000313" key="3">
    <source>
        <dbReference type="Proteomes" id="UP000317023"/>
    </source>
</evidence>
<sequence>MTSEIYAFRLTACRELMESHPESLVIRQQVEALEEALPDKPGIAVSFCRTLIETTCKTILIDRGLTPDGAWEAPKLIAETTKYLHLGIHDDGQADPTLRSGAEKLVRGVNSIIDGVVEIRNAHGSAAHGADAYAPMLDVRYAELLARATDAVVGLLFKTHLNGAEKAPMTRLRYGSFKDFDEWIDSDFGPFIVLETPLVASESLFRTDLNSYRTALIEYIAERDATRTSLIKLLRLRYA</sequence>
<proteinExistence type="predicted"/>
<feature type="domain" description="Abortive infection protein-like C-terminal" evidence="1">
    <location>
        <begin position="74"/>
        <end position="158"/>
    </location>
</feature>
<evidence type="ECO:0000259" key="1">
    <source>
        <dbReference type="Pfam" id="PF14355"/>
    </source>
</evidence>
<accession>A0A546Y028</accession>